<accession>A0A0G0Z7L2</accession>
<evidence type="ECO:0000259" key="1">
    <source>
        <dbReference type="Pfam" id="PF13229"/>
    </source>
</evidence>
<dbReference type="Pfam" id="PF13229">
    <property type="entry name" value="Beta_helix"/>
    <property type="match status" value="2"/>
</dbReference>
<dbReference type="InterPro" id="IPR039448">
    <property type="entry name" value="Beta_helix"/>
</dbReference>
<reference evidence="2 3" key="1">
    <citation type="journal article" date="2015" name="Nature">
        <title>rRNA introns, odd ribosomes, and small enigmatic genomes across a large radiation of phyla.</title>
        <authorList>
            <person name="Brown C.T."/>
            <person name="Hug L.A."/>
            <person name="Thomas B.C."/>
            <person name="Sharon I."/>
            <person name="Castelle C.J."/>
            <person name="Singh A."/>
            <person name="Wilkins M.J."/>
            <person name="Williams K.H."/>
            <person name="Banfield J.F."/>
        </authorList>
    </citation>
    <scope>NUCLEOTIDE SEQUENCE [LARGE SCALE GENOMIC DNA]</scope>
</reference>
<dbReference type="InterPro" id="IPR011050">
    <property type="entry name" value="Pectin_lyase_fold/virulence"/>
</dbReference>
<feature type="domain" description="Right handed beta helix" evidence="1">
    <location>
        <begin position="149"/>
        <end position="222"/>
    </location>
</feature>
<organism evidence="2 3">
    <name type="scientific">candidate division CPR1 bacterium GW2011_GWA2_42_17</name>
    <dbReference type="NCBI Taxonomy" id="1618341"/>
    <lineage>
        <taxon>Bacteria</taxon>
        <taxon>candidate division CPR1</taxon>
    </lineage>
</organism>
<dbReference type="SUPFAM" id="SSF51126">
    <property type="entry name" value="Pectin lyase-like"/>
    <property type="match status" value="1"/>
</dbReference>
<dbReference type="EMBL" id="LCCZ01000002">
    <property type="protein sequence ID" value="KKS44675.1"/>
    <property type="molecule type" value="Genomic_DNA"/>
</dbReference>
<dbReference type="InterPro" id="IPR006626">
    <property type="entry name" value="PbH1"/>
</dbReference>
<gene>
    <name evidence="2" type="ORF">UV05_C0002G0007</name>
</gene>
<sequence length="445" mass="48280">MNESRMMKINMTILAKIHSIAFVLLCVVLPCSPSVAEVPVWQPWVDASAFGYNAVDATTALQAAINSGARTVYVPNMGTPWIVTPIFLASNQEIIFESGVLIQAKAGSFIGQQDCLFKAEGKSNITLTGYGARFRMRKEDYLSLPGEWRMGIWLRSCTNVNIRGMRIENTGGDGVYIGEIPESSTPCQNITIKDVTCEDCARNAISVVSVVNLLIDNCILRTTSGLAPMCGIDFEPNYNTDKIVNCIVRYSIIEGNVDHGIALPLQQLTDPSGQTSGSITNCTIISNGSLYNAYGIYLSHYLPNWTIRDNLIVNNYGYGMYQNMAGLQTTVTYTAFYGNIGGITYHVTRGTGCLTTVAPLFASADISSSDYMYLAKVNVPAILLSGASNGGYLGARPMASDAQACANIWQFGKGMPADFNHDCVVNFLDVVMIANDWLVSNNPTP</sequence>
<dbReference type="Proteomes" id="UP000034875">
    <property type="component" value="Unassembled WGS sequence"/>
</dbReference>
<protein>
    <submittedName>
        <fullName evidence="2">YclG</fullName>
    </submittedName>
</protein>
<name>A0A0G0Z7L2_9BACT</name>
<dbReference type="InterPro" id="IPR012334">
    <property type="entry name" value="Pectin_lyas_fold"/>
</dbReference>
<dbReference type="SMART" id="SM00710">
    <property type="entry name" value="PbH1"/>
    <property type="match status" value="6"/>
</dbReference>
<dbReference type="Gene3D" id="2.160.20.10">
    <property type="entry name" value="Single-stranded right-handed beta-helix, Pectin lyase-like"/>
    <property type="match status" value="1"/>
</dbReference>
<dbReference type="AlphaFoldDB" id="A0A0G0Z7L2"/>
<comment type="caution">
    <text evidence="2">The sequence shown here is derived from an EMBL/GenBank/DDBJ whole genome shotgun (WGS) entry which is preliminary data.</text>
</comment>
<evidence type="ECO:0000313" key="2">
    <source>
        <dbReference type="EMBL" id="KKS44675.1"/>
    </source>
</evidence>
<feature type="domain" description="Right handed beta helix" evidence="1">
    <location>
        <begin position="245"/>
        <end position="331"/>
    </location>
</feature>
<proteinExistence type="predicted"/>
<evidence type="ECO:0000313" key="3">
    <source>
        <dbReference type="Proteomes" id="UP000034875"/>
    </source>
</evidence>